<protein>
    <submittedName>
        <fullName evidence="1">Uncharacterized protein</fullName>
    </submittedName>
</protein>
<dbReference type="RefSeq" id="WP_337332987.1">
    <property type="nucleotide sequence ID" value="NZ_JBBDGM010000012.1"/>
</dbReference>
<evidence type="ECO:0000313" key="1">
    <source>
        <dbReference type="EMBL" id="MEJ1089343.1"/>
    </source>
</evidence>
<name>A0ABU8LF67_9MICO</name>
<proteinExistence type="predicted"/>
<comment type="caution">
    <text evidence="1">The sequence shown here is derived from an EMBL/GenBank/DDBJ whole genome shotgun (WGS) entry which is preliminary data.</text>
</comment>
<keyword evidence="2" id="KW-1185">Reference proteome</keyword>
<gene>
    <name evidence="1" type="ORF">WDU99_13565</name>
</gene>
<reference evidence="1 2" key="1">
    <citation type="submission" date="2024-02" db="EMBL/GenBank/DDBJ databases">
        <authorList>
            <person name="Saticioglu I.B."/>
        </authorList>
    </citation>
    <scope>NUCLEOTIDE SEQUENCE [LARGE SCALE GENOMIC DNA]</scope>
    <source>
        <strain evidence="1 2">Mu-80</strain>
    </source>
</reference>
<organism evidence="1 2">
    <name type="scientific">Microbacterium bandirmense</name>
    <dbReference type="NCBI Taxonomy" id="3122050"/>
    <lineage>
        <taxon>Bacteria</taxon>
        <taxon>Bacillati</taxon>
        <taxon>Actinomycetota</taxon>
        <taxon>Actinomycetes</taxon>
        <taxon>Micrococcales</taxon>
        <taxon>Microbacteriaceae</taxon>
        <taxon>Microbacterium</taxon>
    </lineage>
</organism>
<dbReference type="Proteomes" id="UP001371224">
    <property type="component" value="Unassembled WGS sequence"/>
</dbReference>
<accession>A0ABU8LF67</accession>
<evidence type="ECO:0000313" key="2">
    <source>
        <dbReference type="Proteomes" id="UP001371224"/>
    </source>
</evidence>
<sequence length="81" mass="8772">MMMTQVKSATGSVSPPKRTAMTIIVIQLIANAERTLNRGMPIARASQVLANMSTHIARATAMTNLPAPAAMDSLRFYRVVQ</sequence>
<dbReference type="EMBL" id="JBBDGM010000012">
    <property type="protein sequence ID" value="MEJ1089343.1"/>
    <property type="molecule type" value="Genomic_DNA"/>
</dbReference>